<dbReference type="InterPro" id="IPR003609">
    <property type="entry name" value="Pan_app"/>
</dbReference>
<dbReference type="EMBL" id="CACVKT020000282">
    <property type="protein sequence ID" value="CAC5358015.1"/>
    <property type="molecule type" value="Genomic_DNA"/>
</dbReference>
<name>A0A6J7ZY34_MYTCO</name>
<dbReference type="AlphaFoldDB" id="A0A6J7ZY34"/>
<evidence type="ECO:0000313" key="3">
    <source>
        <dbReference type="Proteomes" id="UP000507470"/>
    </source>
</evidence>
<protein>
    <recommendedName>
        <fullName evidence="1">Apple domain-containing protein</fullName>
    </recommendedName>
</protein>
<evidence type="ECO:0000259" key="1">
    <source>
        <dbReference type="PROSITE" id="PS50948"/>
    </source>
</evidence>
<reference evidence="2 3" key="1">
    <citation type="submission" date="2020-06" db="EMBL/GenBank/DDBJ databases">
        <authorList>
            <person name="Li R."/>
            <person name="Bekaert M."/>
        </authorList>
    </citation>
    <scope>NUCLEOTIDE SEQUENCE [LARGE SCALE GENOMIC DNA]</scope>
    <source>
        <strain evidence="3">wild</strain>
    </source>
</reference>
<feature type="domain" description="Apple" evidence="1">
    <location>
        <begin position="116"/>
        <end position="186"/>
    </location>
</feature>
<gene>
    <name evidence="2" type="ORF">MCOR_1448</name>
</gene>
<accession>A0A6J7ZY34</accession>
<keyword evidence="3" id="KW-1185">Reference proteome</keyword>
<evidence type="ECO:0000313" key="2">
    <source>
        <dbReference type="EMBL" id="CAC5358015.1"/>
    </source>
</evidence>
<dbReference type="Proteomes" id="UP000507470">
    <property type="component" value="Unassembled WGS sequence"/>
</dbReference>
<proteinExistence type="predicted"/>
<sequence length="186" mass="21262">MTKTEKVDHTTTGNDNFTALQYGVNVIGIYFYEDGFVILSPKTDDQRINYTIFIGGVRTMTSTIYKNYNGKSVQVAIHESTPRGGSDFLDRMVQQQNSKYQKVTKQSCEVTHCDSCKRYTLRTKCPALVIKISVQINSEDECYTRCYKDDECEAFHLDNTAHVCRVFINEVDPDGQIISPIFRKLP</sequence>
<organism evidence="2 3">
    <name type="scientific">Mytilus coruscus</name>
    <name type="common">Sea mussel</name>
    <dbReference type="NCBI Taxonomy" id="42192"/>
    <lineage>
        <taxon>Eukaryota</taxon>
        <taxon>Metazoa</taxon>
        <taxon>Spiralia</taxon>
        <taxon>Lophotrochozoa</taxon>
        <taxon>Mollusca</taxon>
        <taxon>Bivalvia</taxon>
        <taxon>Autobranchia</taxon>
        <taxon>Pteriomorphia</taxon>
        <taxon>Mytilida</taxon>
        <taxon>Mytiloidea</taxon>
        <taxon>Mytilidae</taxon>
        <taxon>Mytilinae</taxon>
        <taxon>Mytilus</taxon>
    </lineage>
</organism>
<dbReference type="PROSITE" id="PS50948">
    <property type="entry name" value="PAN"/>
    <property type="match status" value="1"/>
</dbReference>